<dbReference type="HAMAP" id="MF_01161">
    <property type="entry name" value="tRNA_Ile_lys_synt"/>
    <property type="match status" value="1"/>
</dbReference>
<dbReference type="AlphaFoldDB" id="G5IA04"/>
<dbReference type="Pfam" id="PF11734">
    <property type="entry name" value="TilS_C"/>
    <property type="match status" value="1"/>
</dbReference>
<dbReference type="InterPro" id="IPR012094">
    <property type="entry name" value="tRNA_Ile_lys_synt"/>
</dbReference>
<feature type="domain" description="Lysidine-tRNA(Ile) synthetase C-terminal" evidence="9">
    <location>
        <begin position="372"/>
        <end position="443"/>
    </location>
</feature>
<keyword evidence="4 8" id="KW-0819">tRNA processing</keyword>
<evidence type="ECO:0000313" key="11">
    <source>
        <dbReference type="Proteomes" id="UP000005384"/>
    </source>
</evidence>
<dbReference type="InterPro" id="IPR012796">
    <property type="entry name" value="Lysidine-tRNA-synth_C"/>
</dbReference>
<evidence type="ECO:0000256" key="4">
    <source>
        <dbReference type="ARBA" id="ARBA00022694"/>
    </source>
</evidence>
<dbReference type="InterPro" id="IPR011063">
    <property type="entry name" value="TilS/TtcA_N"/>
</dbReference>
<dbReference type="RefSeq" id="WP_006778326.1">
    <property type="nucleotide sequence ID" value="NZ_CP040506.1"/>
</dbReference>
<dbReference type="Gene3D" id="3.50.40.10">
    <property type="entry name" value="Phenylalanyl-trna Synthetase, Chain B, domain 3"/>
    <property type="match status" value="1"/>
</dbReference>
<dbReference type="OrthoDB" id="9807403at2"/>
<keyword evidence="3 8" id="KW-0436">Ligase</keyword>
<evidence type="ECO:0000256" key="1">
    <source>
        <dbReference type="ARBA" id="ARBA00004496"/>
    </source>
</evidence>
<evidence type="ECO:0000256" key="6">
    <source>
        <dbReference type="ARBA" id="ARBA00022840"/>
    </source>
</evidence>
<evidence type="ECO:0000313" key="10">
    <source>
        <dbReference type="EMBL" id="EHI61893.1"/>
    </source>
</evidence>
<comment type="subcellular location">
    <subcellularLocation>
        <location evidence="1 8">Cytoplasm</location>
    </subcellularLocation>
</comment>
<organism evidence="10 11">
    <name type="scientific">Hungatella hathewayi WAL-18680</name>
    <dbReference type="NCBI Taxonomy" id="742737"/>
    <lineage>
        <taxon>Bacteria</taxon>
        <taxon>Bacillati</taxon>
        <taxon>Bacillota</taxon>
        <taxon>Clostridia</taxon>
        <taxon>Lachnospirales</taxon>
        <taxon>Lachnospiraceae</taxon>
        <taxon>Hungatella</taxon>
    </lineage>
</organism>
<dbReference type="EMBL" id="ADLN01000001">
    <property type="protein sequence ID" value="EHI61893.1"/>
    <property type="molecule type" value="Genomic_DNA"/>
</dbReference>
<dbReference type="SMART" id="SM00977">
    <property type="entry name" value="TilS_C"/>
    <property type="match status" value="1"/>
</dbReference>
<evidence type="ECO:0000256" key="2">
    <source>
        <dbReference type="ARBA" id="ARBA00022490"/>
    </source>
</evidence>
<comment type="function">
    <text evidence="8">Ligates lysine onto the cytidine present at position 34 of the AUA codon-specific tRNA(Ile) that contains the anticodon CAU, in an ATP-dependent manner. Cytidine is converted to lysidine, thus changing the amino acid specificity of the tRNA from methionine to isoleucine.</text>
</comment>
<dbReference type="InterPro" id="IPR012795">
    <property type="entry name" value="tRNA_Ile_lys_synt_N"/>
</dbReference>
<dbReference type="GO" id="GO:0005737">
    <property type="term" value="C:cytoplasm"/>
    <property type="evidence" value="ECO:0007669"/>
    <property type="project" value="UniProtKB-SubCell"/>
</dbReference>
<dbReference type="PATRIC" id="fig|742737.3.peg.341"/>
<comment type="catalytic activity">
    <reaction evidence="7 8">
        <text>cytidine(34) in tRNA(Ile2) + L-lysine + ATP = lysidine(34) in tRNA(Ile2) + AMP + diphosphate + H(+)</text>
        <dbReference type="Rhea" id="RHEA:43744"/>
        <dbReference type="Rhea" id="RHEA-COMP:10625"/>
        <dbReference type="Rhea" id="RHEA-COMP:10670"/>
        <dbReference type="ChEBI" id="CHEBI:15378"/>
        <dbReference type="ChEBI" id="CHEBI:30616"/>
        <dbReference type="ChEBI" id="CHEBI:32551"/>
        <dbReference type="ChEBI" id="CHEBI:33019"/>
        <dbReference type="ChEBI" id="CHEBI:82748"/>
        <dbReference type="ChEBI" id="CHEBI:83665"/>
        <dbReference type="ChEBI" id="CHEBI:456215"/>
        <dbReference type="EC" id="6.3.4.19"/>
    </reaction>
</comment>
<accession>G5IA04</accession>
<gene>
    <name evidence="8" type="primary">tilS</name>
    <name evidence="10" type="ORF">HMPREF9473_00344</name>
</gene>
<evidence type="ECO:0000256" key="7">
    <source>
        <dbReference type="ARBA" id="ARBA00048539"/>
    </source>
</evidence>
<comment type="similarity">
    <text evidence="8">Belongs to the tRNA(Ile)-lysidine synthase family.</text>
</comment>
<protein>
    <recommendedName>
        <fullName evidence="8">tRNA(Ile)-lysidine synthase</fullName>
        <ecNumber evidence="8">6.3.4.19</ecNumber>
    </recommendedName>
    <alternativeName>
        <fullName evidence="8">tRNA(Ile)-2-lysyl-cytidine synthase</fullName>
    </alternativeName>
    <alternativeName>
        <fullName evidence="8">tRNA(Ile)-lysidine synthetase</fullName>
    </alternativeName>
</protein>
<dbReference type="PANTHER" id="PTHR43033:SF1">
    <property type="entry name" value="TRNA(ILE)-LYSIDINE SYNTHASE-RELATED"/>
    <property type="match status" value="1"/>
</dbReference>
<dbReference type="NCBIfam" id="TIGR02433">
    <property type="entry name" value="lysidine_TilS_C"/>
    <property type="match status" value="1"/>
</dbReference>
<dbReference type="SUPFAM" id="SSF52402">
    <property type="entry name" value="Adenine nucleotide alpha hydrolases-like"/>
    <property type="match status" value="1"/>
</dbReference>
<keyword evidence="6 8" id="KW-0067">ATP-binding</keyword>
<dbReference type="GO" id="GO:0005524">
    <property type="term" value="F:ATP binding"/>
    <property type="evidence" value="ECO:0007669"/>
    <property type="project" value="UniProtKB-UniRule"/>
</dbReference>
<name>G5IA04_9FIRM</name>
<dbReference type="Pfam" id="PF01171">
    <property type="entry name" value="ATP_bind_3"/>
    <property type="match status" value="1"/>
</dbReference>
<dbReference type="GO" id="GO:0006400">
    <property type="term" value="P:tRNA modification"/>
    <property type="evidence" value="ECO:0007669"/>
    <property type="project" value="UniProtKB-UniRule"/>
</dbReference>
<evidence type="ECO:0000256" key="8">
    <source>
        <dbReference type="HAMAP-Rule" id="MF_01161"/>
    </source>
</evidence>
<feature type="binding site" evidence="8">
    <location>
        <begin position="26"/>
        <end position="31"/>
    </location>
    <ligand>
        <name>ATP</name>
        <dbReference type="ChEBI" id="CHEBI:30616"/>
    </ligand>
</feature>
<reference evidence="10 11" key="1">
    <citation type="submission" date="2011-08" db="EMBL/GenBank/DDBJ databases">
        <title>The Genome Sequence of Clostridium hathewayi WAL-18680.</title>
        <authorList>
            <consortium name="The Broad Institute Genome Sequencing Platform"/>
            <person name="Earl A."/>
            <person name="Ward D."/>
            <person name="Feldgarden M."/>
            <person name="Gevers D."/>
            <person name="Finegold S.M."/>
            <person name="Summanen P.H."/>
            <person name="Molitoris D.R."/>
            <person name="Song M."/>
            <person name="Daigneault M."/>
            <person name="Allen-Vercoe E."/>
            <person name="Young S.K."/>
            <person name="Zeng Q."/>
            <person name="Gargeya S."/>
            <person name="Fitzgerald M."/>
            <person name="Haas B."/>
            <person name="Abouelleil A."/>
            <person name="Alvarado L."/>
            <person name="Arachchi H.M."/>
            <person name="Berlin A."/>
            <person name="Brown A."/>
            <person name="Chapman S.B."/>
            <person name="Chen Z."/>
            <person name="Dunbar C."/>
            <person name="Freedman E."/>
            <person name="Gearin G."/>
            <person name="Gellesch M."/>
            <person name="Goldberg J."/>
            <person name="Griggs A."/>
            <person name="Gujja S."/>
            <person name="Heiman D."/>
            <person name="Howarth C."/>
            <person name="Larson L."/>
            <person name="Lui A."/>
            <person name="MacDonald P.J.P."/>
            <person name="Montmayeur A."/>
            <person name="Murphy C."/>
            <person name="Neiman D."/>
            <person name="Pearson M."/>
            <person name="Priest M."/>
            <person name="Roberts A."/>
            <person name="Saif S."/>
            <person name="Shea T."/>
            <person name="Shenoy N."/>
            <person name="Sisk P."/>
            <person name="Stolte C."/>
            <person name="Sykes S."/>
            <person name="Wortman J."/>
            <person name="Nusbaum C."/>
            <person name="Birren B."/>
        </authorList>
    </citation>
    <scope>NUCLEOTIDE SEQUENCE [LARGE SCALE GENOMIC DNA]</scope>
    <source>
        <strain evidence="10 11">WAL-18680</strain>
    </source>
</reference>
<dbReference type="CDD" id="cd01992">
    <property type="entry name" value="TilS_N"/>
    <property type="match status" value="1"/>
</dbReference>
<dbReference type="SUPFAM" id="SSF56037">
    <property type="entry name" value="PheT/TilS domain"/>
    <property type="match status" value="1"/>
</dbReference>
<evidence type="ECO:0000256" key="5">
    <source>
        <dbReference type="ARBA" id="ARBA00022741"/>
    </source>
</evidence>
<evidence type="ECO:0000259" key="9">
    <source>
        <dbReference type="SMART" id="SM00977"/>
    </source>
</evidence>
<comment type="caution">
    <text evidence="10">The sequence shown here is derived from an EMBL/GenBank/DDBJ whole genome shotgun (WGS) entry which is preliminary data.</text>
</comment>
<dbReference type="PANTHER" id="PTHR43033">
    <property type="entry name" value="TRNA(ILE)-LYSIDINE SYNTHASE-RELATED"/>
    <property type="match status" value="1"/>
</dbReference>
<sequence>MQKKVRDYISSCHMLEEGEQVIAAVSGGADSVCLLHLLVGLRKELHIGVSAVHVHHGIRGEEADRDASFTEELCRSLGVPCLVVRKDVPGYAARHSMSLEEAGRYLRYEAFGEEARRLGGAKIAVAHHSGDQAETILHNLLRGSSLKGLGGMEPVRDGIIRPLLTCSREEILDYLGQNGLTYCEDSTNAGGDYTRNRLRNVIIPQLVSEINHGAVEHIIRAGDMIGQADAYIKKAAVRELEVHGQWEEERAGMDTDVLKELDGIVGSYVIMEMITRLGGSSKDITSRHVALVRELLDKEVGARLNLPYALTARRSYTKLWIERENKSTPVDNIPEIPLPTPVFTVLEREKHQKFPENEYTKWFDYDKIKGTLSVRTRQTGDYITLRDGKRKTVKSYMIDEKIERELRDGIPLLAEGNHVLWIVGYRISEYYKITEETKKILQVQMDGGRDHGR</sequence>
<dbReference type="EC" id="6.3.4.19" evidence="8"/>
<dbReference type="NCBIfam" id="TIGR02432">
    <property type="entry name" value="lysidine_TilS_N"/>
    <property type="match status" value="1"/>
</dbReference>
<keyword evidence="2 8" id="KW-0963">Cytoplasm</keyword>
<proteinExistence type="inferred from homology"/>
<dbReference type="HOGENOM" id="CLU_018869_0_1_9"/>
<dbReference type="InterPro" id="IPR020825">
    <property type="entry name" value="Phe-tRNA_synthase-like_B3/B4"/>
</dbReference>
<dbReference type="InterPro" id="IPR014729">
    <property type="entry name" value="Rossmann-like_a/b/a_fold"/>
</dbReference>
<evidence type="ECO:0000256" key="3">
    <source>
        <dbReference type="ARBA" id="ARBA00022598"/>
    </source>
</evidence>
<keyword evidence="5 8" id="KW-0547">Nucleotide-binding</keyword>
<comment type="domain">
    <text evidence="8">The N-terminal region contains the highly conserved SGGXDS motif, predicted to be a P-loop motif involved in ATP binding.</text>
</comment>
<dbReference type="Proteomes" id="UP000005384">
    <property type="component" value="Unassembled WGS sequence"/>
</dbReference>
<dbReference type="Gene3D" id="3.40.50.620">
    <property type="entry name" value="HUPs"/>
    <property type="match status" value="1"/>
</dbReference>
<dbReference type="GO" id="GO:0032267">
    <property type="term" value="F:tRNA(Ile)-lysidine synthase activity"/>
    <property type="evidence" value="ECO:0007669"/>
    <property type="project" value="UniProtKB-EC"/>
</dbReference>
<keyword evidence="11" id="KW-1185">Reference proteome</keyword>